<keyword evidence="2" id="KW-0812">Transmembrane</keyword>
<evidence type="ECO:0000313" key="4">
    <source>
        <dbReference type="EMBL" id="NYI05397.1"/>
    </source>
</evidence>
<evidence type="ECO:0000256" key="2">
    <source>
        <dbReference type="SAM" id="Phobius"/>
    </source>
</evidence>
<comment type="caution">
    <text evidence="4">The sequence shown here is derived from an EMBL/GenBank/DDBJ whole genome shotgun (WGS) entry which is preliminary data.</text>
</comment>
<evidence type="ECO:0000256" key="1">
    <source>
        <dbReference type="SAM" id="MobiDB-lite"/>
    </source>
</evidence>
<keyword evidence="5" id="KW-1185">Reference proteome</keyword>
<dbReference type="RefSeq" id="WP_179814140.1">
    <property type="nucleotide sequence ID" value="NZ_JACBZD010000001.1"/>
</dbReference>
<proteinExistence type="predicted"/>
<dbReference type="Pfam" id="PF12089">
    <property type="entry name" value="DUF3566"/>
    <property type="match status" value="1"/>
</dbReference>
<feature type="domain" description="DUF3566" evidence="3">
    <location>
        <begin position="118"/>
        <end position="236"/>
    </location>
</feature>
<keyword evidence="2" id="KW-1133">Transmembrane helix</keyword>
<feature type="compositionally biased region" description="Low complexity" evidence="1">
    <location>
        <begin position="76"/>
        <end position="115"/>
    </location>
</feature>
<feature type="region of interest" description="Disordered" evidence="1">
    <location>
        <begin position="1"/>
        <end position="118"/>
    </location>
</feature>
<dbReference type="Proteomes" id="UP000567795">
    <property type="component" value="Unassembled WGS sequence"/>
</dbReference>
<organism evidence="4 5">
    <name type="scientific">Allostreptomyces psammosilenae</name>
    <dbReference type="NCBI Taxonomy" id="1892865"/>
    <lineage>
        <taxon>Bacteria</taxon>
        <taxon>Bacillati</taxon>
        <taxon>Actinomycetota</taxon>
        <taxon>Actinomycetes</taxon>
        <taxon>Kitasatosporales</taxon>
        <taxon>Streptomycetaceae</taxon>
        <taxon>Allostreptomyces</taxon>
    </lineage>
</organism>
<protein>
    <recommendedName>
        <fullName evidence="3">DUF3566 domain-containing protein</fullName>
    </recommendedName>
</protein>
<dbReference type="EMBL" id="JACBZD010000001">
    <property type="protein sequence ID" value="NYI05397.1"/>
    <property type="molecule type" value="Genomic_DNA"/>
</dbReference>
<evidence type="ECO:0000259" key="3">
    <source>
        <dbReference type="Pfam" id="PF12089"/>
    </source>
</evidence>
<feature type="transmembrane region" description="Helical" evidence="2">
    <location>
        <begin position="194"/>
        <end position="220"/>
    </location>
</feature>
<feature type="compositionally biased region" description="Polar residues" evidence="1">
    <location>
        <begin position="1"/>
        <end position="11"/>
    </location>
</feature>
<feature type="compositionally biased region" description="Low complexity" evidence="1">
    <location>
        <begin position="46"/>
        <end position="68"/>
    </location>
</feature>
<feature type="compositionally biased region" description="Low complexity" evidence="1">
    <location>
        <begin position="12"/>
        <end position="23"/>
    </location>
</feature>
<name>A0A852ZUX5_9ACTN</name>
<accession>A0A852ZUX5</accession>
<feature type="compositionally biased region" description="Gly residues" evidence="1">
    <location>
        <begin position="24"/>
        <end position="42"/>
    </location>
</feature>
<evidence type="ECO:0000313" key="5">
    <source>
        <dbReference type="Proteomes" id="UP000567795"/>
    </source>
</evidence>
<dbReference type="InterPro" id="IPR021949">
    <property type="entry name" value="DUF3566_TM"/>
</dbReference>
<gene>
    <name evidence="4" type="ORF">FHU37_002340</name>
</gene>
<dbReference type="AlphaFoldDB" id="A0A852ZUX5"/>
<feature type="transmembrane region" description="Helical" evidence="2">
    <location>
        <begin position="135"/>
        <end position="158"/>
    </location>
</feature>
<keyword evidence="2" id="KW-0472">Membrane</keyword>
<reference evidence="4 5" key="1">
    <citation type="submission" date="2020-07" db="EMBL/GenBank/DDBJ databases">
        <title>Sequencing the genomes of 1000 actinobacteria strains.</title>
        <authorList>
            <person name="Klenk H.-P."/>
        </authorList>
    </citation>
    <scope>NUCLEOTIDE SEQUENCE [LARGE SCALE GENOMIC DNA]</scope>
    <source>
        <strain evidence="4 5">DSM 42178</strain>
    </source>
</reference>
<sequence length="238" mass="23812">MQSGNYQQQPRQSGTSGSASASGSGYGQASTGGGAGQYGGYGANPSQYSSSSSSASAGQGYQSQNYSSGGYGSGSAGAATTAPARPTAQPTAGQPPAQRAGQPSAAARPATGGAARTRKARLRVSKVDPWSVMKVSFLLSIAIGVVAVVAVALLWMVLDSVGVFQTVGETMREVTGSQEGDGMDLLTLLAFGRVMTITAVVAVIDVVLATALATIGAFIYNIAAQFVGGLEVTLAEED</sequence>